<sequence>MTSSTPTRNTPRCLSDVVNAQGFAARAIDVIQHVQNVADDAEMVELLKEARDALGAEQAVFASFIRDDDSHESFDFINAAHPAWCLTYEQKGWYAKDPWLLYAMVGAEPVCDSAIPLRTKSQREARALAAQFGMVSAYIVPAPSAGGVSRLGVLILGSSVPGYFEDAATARIRVMAQGLAMSLHAWWLKKVRAKIVATYRLTNEDLQLIRLEREGKSTKEISVLLEITLASVDSRFQRLNAKFNQPNRRATALIAAEYGLLQE</sequence>
<evidence type="ECO:0000313" key="6">
    <source>
        <dbReference type="Proteomes" id="UP000574067"/>
    </source>
</evidence>
<name>A0A848FFI9_9BURK</name>
<keyword evidence="6" id="KW-1185">Reference proteome</keyword>
<dbReference type="InterPro" id="IPR036693">
    <property type="entry name" value="TF_LuxR_autoind-bd_dom_sf"/>
</dbReference>
<proteinExistence type="predicted"/>
<dbReference type="GO" id="GO:0003677">
    <property type="term" value="F:DNA binding"/>
    <property type="evidence" value="ECO:0007669"/>
    <property type="project" value="UniProtKB-KW"/>
</dbReference>
<dbReference type="InterPro" id="IPR005143">
    <property type="entry name" value="TF_LuxR_autoind-bd_dom"/>
</dbReference>
<dbReference type="SUPFAM" id="SSF46894">
    <property type="entry name" value="C-terminal effector domain of the bipartite response regulators"/>
    <property type="match status" value="1"/>
</dbReference>
<feature type="domain" description="HTH luxR-type" evidence="4">
    <location>
        <begin position="215"/>
        <end position="242"/>
    </location>
</feature>
<evidence type="ECO:0000256" key="1">
    <source>
        <dbReference type="ARBA" id="ARBA00023015"/>
    </source>
</evidence>
<dbReference type="Pfam" id="PF03472">
    <property type="entry name" value="Autoind_bind"/>
    <property type="match status" value="1"/>
</dbReference>
<accession>A0A848FFI9</accession>
<dbReference type="InterPro" id="IPR036388">
    <property type="entry name" value="WH-like_DNA-bd_sf"/>
</dbReference>
<evidence type="ECO:0000259" key="4">
    <source>
        <dbReference type="PROSITE" id="PS00622"/>
    </source>
</evidence>
<comment type="caution">
    <text evidence="5">The sequence shown here is derived from an EMBL/GenBank/DDBJ whole genome shotgun (WGS) entry which is preliminary data.</text>
</comment>
<dbReference type="Gene3D" id="3.30.450.80">
    <property type="entry name" value="Transcription factor LuxR-like, autoinducer-binding domain"/>
    <property type="match status" value="1"/>
</dbReference>
<dbReference type="EMBL" id="JABBFW010000014">
    <property type="protein sequence ID" value="NML17023.1"/>
    <property type="molecule type" value="Genomic_DNA"/>
</dbReference>
<keyword evidence="3" id="KW-0804">Transcription</keyword>
<dbReference type="GO" id="GO:0006355">
    <property type="term" value="P:regulation of DNA-templated transcription"/>
    <property type="evidence" value="ECO:0007669"/>
    <property type="project" value="InterPro"/>
</dbReference>
<dbReference type="AlphaFoldDB" id="A0A848FFI9"/>
<dbReference type="InterPro" id="IPR016032">
    <property type="entry name" value="Sig_transdc_resp-reg_C-effctor"/>
</dbReference>
<gene>
    <name evidence="5" type="ORF">HHL10_18740</name>
</gene>
<keyword evidence="2" id="KW-0238">DNA-binding</keyword>
<protein>
    <recommendedName>
        <fullName evidence="4">HTH luxR-type domain-containing protein</fullName>
    </recommendedName>
</protein>
<dbReference type="Gene3D" id="1.10.10.10">
    <property type="entry name" value="Winged helix-like DNA-binding domain superfamily/Winged helix DNA-binding domain"/>
    <property type="match status" value="1"/>
</dbReference>
<evidence type="ECO:0000256" key="2">
    <source>
        <dbReference type="ARBA" id="ARBA00023125"/>
    </source>
</evidence>
<evidence type="ECO:0000256" key="3">
    <source>
        <dbReference type="ARBA" id="ARBA00023163"/>
    </source>
</evidence>
<keyword evidence="1" id="KW-0805">Transcription regulation</keyword>
<reference evidence="5 6" key="1">
    <citation type="submission" date="2020-04" db="EMBL/GenBank/DDBJ databases">
        <title>Azohydromonas sp. isolated from soil.</title>
        <authorList>
            <person name="Dahal R.H."/>
        </authorList>
    </citation>
    <scope>NUCLEOTIDE SEQUENCE [LARGE SCALE GENOMIC DNA]</scope>
    <source>
        <strain evidence="5 6">G-1-1-14</strain>
    </source>
</reference>
<dbReference type="Proteomes" id="UP000574067">
    <property type="component" value="Unassembled WGS sequence"/>
</dbReference>
<dbReference type="RefSeq" id="WP_169161921.1">
    <property type="nucleotide sequence ID" value="NZ_JABBFW010000014.1"/>
</dbReference>
<dbReference type="InterPro" id="IPR000792">
    <property type="entry name" value="Tscrpt_reg_LuxR_C"/>
</dbReference>
<organism evidence="5 6">
    <name type="scientific">Azohydromonas caseinilytica</name>
    <dbReference type="NCBI Taxonomy" id="2728836"/>
    <lineage>
        <taxon>Bacteria</taxon>
        <taxon>Pseudomonadati</taxon>
        <taxon>Pseudomonadota</taxon>
        <taxon>Betaproteobacteria</taxon>
        <taxon>Burkholderiales</taxon>
        <taxon>Sphaerotilaceae</taxon>
        <taxon>Azohydromonas</taxon>
    </lineage>
</organism>
<dbReference type="PROSITE" id="PS00622">
    <property type="entry name" value="HTH_LUXR_1"/>
    <property type="match status" value="1"/>
</dbReference>
<dbReference type="SUPFAM" id="SSF75516">
    <property type="entry name" value="Pheromone-binding domain of LuxR-like quorum-sensing transcription factors"/>
    <property type="match status" value="1"/>
</dbReference>
<evidence type="ECO:0000313" key="5">
    <source>
        <dbReference type="EMBL" id="NML17023.1"/>
    </source>
</evidence>